<proteinExistence type="predicted"/>
<gene>
    <name evidence="2" type="ORF">METZ01_LOCUS352721</name>
</gene>
<protein>
    <submittedName>
        <fullName evidence="2">Uncharacterized protein</fullName>
    </submittedName>
</protein>
<evidence type="ECO:0000313" key="2">
    <source>
        <dbReference type="EMBL" id="SVC99867.1"/>
    </source>
</evidence>
<dbReference type="EMBL" id="UINC01123410">
    <property type="protein sequence ID" value="SVC99867.1"/>
    <property type="molecule type" value="Genomic_DNA"/>
</dbReference>
<sequence>MRDELNDLLGTGLSRSLRERGVRVAILTRNEQTTTLSVRLSNGTRAVMTYVDDVTTIQKLVLEIDPSVSCILCVGWNQRDTSSVWIGPSETSSSNSVHDLTIDSTDLGSY</sequence>
<feature type="non-terminal residue" evidence="2">
    <location>
        <position position="110"/>
    </location>
</feature>
<reference evidence="2" key="1">
    <citation type="submission" date="2018-05" db="EMBL/GenBank/DDBJ databases">
        <authorList>
            <person name="Lanie J.A."/>
            <person name="Ng W.-L."/>
            <person name="Kazmierczak K.M."/>
            <person name="Andrzejewski T.M."/>
            <person name="Davidsen T.M."/>
            <person name="Wayne K.J."/>
            <person name="Tettelin H."/>
            <person name="Glass J.I."/>
            <person name="Rusch D."/>
            <person name="Podicherti R."/>
            <person name="Tsui H.-C.T."/>
            <person name="Winkler M.E."/>
        </authorList>
    </citation>
    <scope>NUCLEOTIDE SEQUENCE</scope>
</reference>
<feature type="region of interest" description="Disordered" evidence="1">
    <location>
        <begin position="87"/>
        <end position="110"/>
    </location>
</feature>
<accession>A0A382RS21</accession>
<name>A0A382RS21_9ZZZZ</name>
<dbReference type="AlphaFoldDB" id="A0A382RS21"/>
<evidence type="ECO:0000256" key="1">
    <source>
        <dbReference type="SAM" id="MobiDB-lite"/>
    </source>
</evidence>
<organism evidence="2">
    <name type="scientific">marine metagenome</name>
    <dbReference type="NCBI Taxonomy" id="408172"/>
    <lineage>
        <taxon>unclassified sequences</taxon>
        <taxon>metagenomes</taxon>
        <taxon>ecological metagenomes</taxon>
    </lineage>
</organism>